<sequence>MLCYASRRRPTTLRAFVIFARRSLPVVPSSPLAVWAGCPSLMRSVRLWITGTNVVEWNSRQVYVVWNYWFMFLSACC</sequence>
<organism evidence="1 2">
    <name type="scientific">Phtheirospermum japonicum</name>
    <dbReference type="NCBI Taxonomy" id="374723"/>
    <lineage>
        <taxon>Eukaryota</taxon>
        <taxon>Viridiplantae</taxon>
        <taxon>Streptophyta</taxon>
        <taxon>Embryophyta</taxon>
        <taxon>Tracheophyta</taxon>
        <taxon>Spermatophyta</taxon>
        <taxon>Magnoliopsida</taxon>
        <taxon>eudicotyledons</taxon>
        <taxon>Gunneridae</taxon>
        <taxon>Pentapetalae</taxon>
        <taxon>asterids</taxon>
        <taxon>lamiids</taxon>
        <taxon>Lamiales</taxon>
        <taxon>Orobanchaceae</taxon>
        <taxon>Orobanchaceae incertae sedis</taxon>
        <taxon>Phtheirospermum</taxon>
    </lineage>
</organism>
<dbReference type="EMBL" id="BMAC01000018">
    <property type="protein sequence ID" value="GFP80417.1"/>
    <property type="molecule type" value="Genomic_DNA"/>
</dbReference>
<accession>A0A830B088</accession>
<protein>
    <submittedName>
        <fullName evidence="1">Uncharacterized protein</fullName>
    </submittedName>
</protein>
<keyword evidence="2" id="KW-1185">Reference proteome</keyword>
<evidence type="ECO:0000313" key="2">
    <source>
        <dbReference type="Proteomes" id="UP000653305"/>
    </source>
</evidence>
<dbReference type="AlphaFoldDB" id="A0A830B088"/>
<dbReference type="OrthoDB" id="897956at2759"/>
<reference evidence="1" key="1">
    <citation type="submission" date="2020-07" db="EMBL/GenBank/DDBJ databases">
        <title>Ethylene signaling mediates host invasion by parasitic plants.</title>
        <authorList>
            <person name="Yoshida S."/>
        </authorList>
    </citation>
    <scope>NUCLEOTIDE SEQUENCE</scope>
    <source>
        <strain evidence="1">Okayama</strain>
    </source>
</reference>
<dbReference type="Proteomes" id="UP000653305">
    <property type="component" value="Unassembled WGS sequence"/>
</dbReference>
<evidence type="ECO:0000313" key="1">
    <source>
        <dbReference type="EMBL" id="GFP80417.1"/>
    </source>
</evidence>
<proteinExistence type="predicted"/>
<gene>
    <name evidence="1" type="ORF">PHJA_000185100</name>
</gene>
<comment type="caution">
    <text evidence="1">The sequence shown here is derived from an EMBL/GenBank/DDBJ whole genome shotgun (WGS) entry which is preliminary data.</text>
</comment>
<name>A0A830B088_9LAMI</name>